<evidence type="ECO:0008006" key="5">
    <source>
        <dbReference type="Google" id="ProtNLM"/>
    </source>
</evidence>
<reference evidence="3 4" key="1">
    <citation type="submission" date="2011-07" db="EMBL/GenBank/DDBJ databases">
        <title>The Genome Sequence of Prevotella oulorum F0390.</title>
        <authorList>
            <consortium name="The Broad Institute Genome Sequencing Platform"/>
            <consortium name="The Broad Institute Genome Sequencing Center for Infectious Disease"/>
            <person name="Earl A."/>
            <person name="Ward D."/>
            <person name="Feldgarden M."/>
            <person name="Gevers D."/>
            <person name="Izard J."/>
            <person name="Ganesan A."/>
            <person name="Baranova O.V."/>
            <person name="Blanton J.M."/>
            <person name="Tanner A.C."/>
            <person name="Dewhirst F.E."/>
            <person name="Young S.K."/>
            <person name="Zeng Q."/>
            <person name="Gargeya S."/>
            <person name="Fitzgerald M."/>
            <person name="Haas B."/>
            <person name="Abouelleil A."/>
            <person name="Alvarado L."/>
            <person name="Arachchi H.M."/>
            <person name="Berlin A."/>
            <person name="Brown A."/>
            <person name="Chapman S.B."/>
            <person name="Chen Z."/>
            <person name="Dunbar C."/>
            <person name="Freedman E."/>
            <person name="Gearin G."/>
            <person name="Gellesch M."/>
            <person name="Goldberg J."/>
            <person name="Griggs A."/>
            <person name="Gujja S."/>
            <person name="Heiman D."/>
            <person name="Howarth C."/>
            <person name="Larson L."/>
            <person name="Lui A."/>
            <person name="MacDonald P.J.P."/>
            <person name="Mehta T."/>
            <person name="Montmayeur A."/>
            <person name="Murphy C."/>
            <person name="Neiman D."/>
            <person name="Pearson M."/>
            <person name="Priest M."/>
            <person name="Roberts A."/>
            <person name="Saif S."/>
            <person name="Shea T."/>
            <person name="Shenoy N."/>
            <person name="Sisk P."/>
            <person name="Stolte C."/>
            <person name="Sykes S."/>
            <person name="Wortman J."/>
            <person name="Nusbaum C."/>
            <person name="Birren B."/>
        </authorList>
    </citation>
    <scope>NUCLEOTIDE SEQUENCE [LARGE SCALE GENOMIC DNA]</scope>
    <source>
        <strain evidence="3 4">F0390</strain>
    </source>
</reference>
<evidence type="ECO:0000313" key="3">
    <source>
        <dbReference type="EMBL" id="EGV34124.1"/>
    </source>
</evidence>
<feature type="transmembrane region" description="Helical" evidence="2">
    <location>
        <begin position="137"/>
        <end position="159"/>
    </location>
</feature>
<dbReference type="PATRIC" id="fig|702438.4.peg.8"/>
<evidence type="ECO:0000313" key="4">
    <source>
        <dbReference type="Proteomes" id="UP000005141"/>
    </source>
</evidence>
<keyword evidence="2" id="KW-0472">Membrane</keyword>
<dbReference type="Proteomes" id="UP000005141">
    <property type="component" value="Unassembled WGS sequence"/>
</dbReference>
<feature type="compositionally biased region" description="Basic residues" evidence="1">
    <location>
        <begin position="23"/>
        <end position="40"/>
    </location>
</feature>
<accession>G1W857</accession>
<dbReference type="Pfam" id="PF19529">
    <property type="entry name" value="DUF6057"/>
    <property type="match status" value="2"/>
</dbReference>
<feature type="transmembrane region" description="Helical" evidence="2">
    <location>
        <begin position="76"/>
        <end position="94"/>
    </location>
</feature>
<dbReference type="eggNOG" id="ENOG502ZA7R">
    <property type="taxonomic scope" value="Bacteria"/>
</dbReference>
<feature type="transmembrane region" description="Helical" evidence="2">
    <location>
        <begin position="195"/>
        <end position="216"/>
    </location>
</feature>
<feature type="compositionally biased region" description="Polar residues" evidence="1">
    <location>
        <begin position="41"/>
        <end position="50"/>
    </location>
</feature>
<keyword evidence="2" id="KW-1133">Transmembrane helix</keyword>
<dbReference type="AlphaFoldDB" id="G1W857"/>
<dbReference type="HOGENOM" id="CLU_553956_0_0_10"/>
<gene>
    <name evidence="3" type="ORF">HMPREF9431_00008</name>
</gene>
<dbReference type="InterPro" id="IPR045692">
    <property type="entry name" value="DUF6057"/>
</dbReference>
<sequence>MGCWNSSKGKKSKNRPSGNSGARKIKKLAVGKFRRAKKSKSWPSGNSAGPKNQKIGRREIPQTQNRMNKKLTSLSAIRSLTTLIVFLATGYAYLVPLANVLRYHEQHHLFRFTADYFRQMLAEEGLLRYATNFVVQFFFHPWLGAMVMAVLLTLIFVGVEGMLKRLLFGRALPLCLGLVPVLLLLIYTETTAHDLCWVVLSVVLIGVGWLVVALLSRFTSWLPLLSIQKPWSTKAQAISLLLTGMTALGAGYVGFVKHYPAKEGILLQTVFHARQGDWPAVLRYTQRYLDAGKTNPLIAYFHTMALYHAGQLPARLFDYPASLGVQTLYFPWRGNAAEAEFGGMLFEQLGLLNEALHWETEALVVDGPTAPHLVNLARYNIVLGKPRVAQVFIEQLKHTLFYRGQAKQLEQQLRAGRVPHLRDALRGADREGVRFTNVQNLGPELQYLLQHDPHNRMAFDYLMAQLLLSNHVSLFAQQLPRIRAFHVAALPSCYEEALLIYQMGVDKATFARCGFTVSPDTRARFARYMQLTEQGNQPLLQQEFGRTYWYYLNYLSPYGHQVIEESQEAHQNGIKQL</sequence>
<comment type="caution">
    <text evidence="3">The sequence shown here is derived from an EMBL/GenBank/DDBJ whole genome shotgun (WGS) entry which is preliminary data.</text>
</comment>
<evidence type="ECO:0000256" key="2">
    <source>
        <dbReference type="SAM" id="Phobius"/>
    </source>
</evidence>
<organism evidence="3 4">
    <name type="scientific">Segatella oulorum F0390</name>
    <dbReference type="NCBI Taxonomy" id="702438"/>
    <lineage>
        <taxon>Bacteria</taxon>
        <taxon>Pseudomonadati</taxon>
        <taxon>Bacteroidota</taxon>
        <taxon>Bacteroidia</taxon>
        <taxon>Bacteroidales</taxon>
        <taxon>Prevotellaceae</taxon>
        <taxon>Segatella</taxon>
    </lineage>
</organism>
<dbReference type="EMBL" id="ADGI01000002">
    <property type="protein sequence ID" value="EGV34124.1"/>
    <property type="molecule type" value="Genomic_DNA"/>
</dbReference>
<feature type="transmembrane region" description="Helical" evidence="2">
    <location>
        <begin position="171"/>
        <end position="189"/>
    </location>
</feature>
<keyword evidence="2" id="KW-0812">Transmembrane</keyword>
<proteinExistence type="predicted"/>
<name>G1W857_9BACT</name>
<protein>
    <recommendedName>
        <fullName evidence="5">Transmembrane protein</fullName>
    </recommendedName>
</protein>
<feature type="transmembrane region" description="Helical" evidence="2">
    <location>
        <begin position="237"/>
        <end position="255"/>
    </location>
</feature>
<keyword evidence="4" id="KW-1185">Reference proteome</keyword>
<evidence type="ECO:0000256" key="1">
    <source>
        <dbReference type="SAM" id="MobiDB-lite"/>
    </source>
</evidence>
<feature type="region of interest" description="Disordered" evidence="1">
    <location>
        <begin position="1"/>
        <end position="63"/>
    </location>
</feature>